<name>A0AB38DY66_XANCH</name>
<evidence type="ECO:0000313" key="2">
    <source>
        <dbReference type="EMBL" id="SON86341.1"/>
    </source>
</evidence>
<proteinExistence type="predicted"/>
<evidence type="ECO:0000313" key="4">
    <source>
        <dbReference type="Proteomes" id="UP000234181"/>
    </source>
</evidence>
<reference evidence="3 4" key="1">
    <citation type="submission" date="2017-10" db="EMBL/GenBank/DDBJ databases">
        <authorList>
            <person name="Regsiter A."/>
            <person name="William W."/>
        </authorList>
    </citation>
    <scope>NUCLEOTIDE SEQUENCE [LARGE SCALE GENOMIC DNA]</scope>
    <source>
        <strain evidence="1 4">CFBP6984</strain>
        <strain evidence="2 3">CFBP7430</strain>
    </source>
</reference>
<organism evidence="2 3">
    <name type="scientific">Xanthomonas campestris pv. phaseoli</name>
    <dbReference type="NCBI Taxonomy" id="317013"/>
    <lineage>
        <taxon>Bacteria</taxon>
        <taxon>Pseudomonadati</taxon>
        <taxon>Pseudomonadota</taxon>
        <taxon>Gammaproteobacteria</taxon>
        <taxon>Lysobacterales</taxon>
        <taxon>Lysobacteraceae</taxon>
        <taxon>Xanthomonas</taxon>
    </lineage>
</organism>
<gene>
    <name evidence="1" type="ORF">XAP6984_310024</name>
    <name evidence="2" type="ORF">XAP7430_260022</name>
</gene>
<dbReference type="AlphaFoldDB" id="A0AB38DY66"/>
<accession>A0AB38DY66</accession>
<comment type="caution">
    <text evidence="2">The sequence shown here is derived from an EMBL/GenBank/DDBJ whole genome shotgun (WGS) entry which is preliminary data.</text>
</comment>
<keyword evidence="4" id="KW-1185">Reference proteome</keyword>
<protein>
    <submittedName>
        <fullName evidence="2">Uncharacterized protein</fullName>
    </submittedName>
</protein>
<evidence type="ECO:0000313" key="1">
    <source>
        <dbReference type="EMBL" id="SON79375.1"/>
    </source>
</evidence>
<sequence>MDAQRRAGVVVYASHPPITGPGRNGQWLRLNRSKRVRAQCRSWSRRRRSCVATAGARSALVPAACMVHAATCSWRTLPTLRHAD</sequence>
<evidence type="ECO:0000313" key="3">
    <source>
        <dbReference type="Proteomes" id="UP000234166"/>
    </source>
</evidence>
<dbReference type="Proteomes" id="UP000234181">
    <property type="component" value="Unassembled WGS sequence"/>
</dbReference>
<dbReference type="Proteomes" id="UP000234166">
    <property type="component" value="Unassembled WGS sequence"/>
</dbReference>
<dbReference type="EMBL" id="OCYS01000079">
    <property type="protein sequence ID" value="SON86341.1"/>
    <property type="molecule type" value="Genomic_DNA"/>
</dbReference>
<dbReference type="EMBL" id="OCYT01000086">
    <property type="protein sequence ID" value="SON79375.1"/>
    <property type="molecule type" value="Genomic_DNA"/>
</dbReference>